<reference evidence="3" key="1">
    <citation type="journal article" date="2019" name="Int. J. Syst. Evol. Microbiol.">
        <title>The Global Catalogue of Microorganisms (GCM) 10K type strain sequencing project: providing services to taxonomists for standard genome sequencing and annotation.</title>
        <authorList>
            <consortium name="The Broad Institute Genomics Platform"/>
            <consortium name="The Broad Institute Genome Sequencing Center for Infectious Disease"/>
            <person name="Wu L."/>
            <person name="Ma J."/>
        </authorList>
    </citation>
    <scope>NUCLEOTIDE SEQUENCE [LARGE SCALE GENOMIC DNA]</scope>
    <source>
        <strain evidence="3">R28</strain>
    </source>
</reference>
<evidence type="ECO:0000313" key="3">
    <source>
        <dbReference type="Proteomes" id="UP001597383"/>
    </source>
</evidence>
<gene>
    <name evidence="2" type="ORF">ACFSJF_03550</name>
</gene>
<evidence type="ECO:0000313" key="2">
    <source>
        <dbReference type="EMBL" id="MFD2043359.1"/>
    </source>
</evidence>
<keyword evidence="1" id="KW-0732">Signal</keyword>
<feature type="signal peptide" evidence="1">
    <location>
        <begin position="1"/>
        <end position="27"/>
    </location>
</feature>
<dbReference type="RefSeq" id="WP_377555086.1">
    <property type="nucleotide sequence ID" value="NZ_JBHUHQ010000006.1"/>
</dbReference>
<organism evidence="2 3">
    <name type="scientific">Ornithinibacillus salinisoli</name>
    <dbReference type="NCBI Taxonomy" id="1848459"/>
    <lineage>
        <taxon>Bacteria</taxon>
        <taxon>Bacillati</taxon>
        <taxon>Bacillota</taxon>
        <taxon>Bacilli</taxon>
        <taxon>Bacillales</taxon>
        <taxon>Bacillaceae</taxon>
        <taxon>Ornithinibacillus</taxon>
    </lineage>
</organism>
<accession>A0ABW4VUK3</accession>
<dbReference type="Proteomes" id="UP001597383">
    <property type="component" value="Unassembled WGS sequence"/>
</dbReference>
<name>A0ABW4VUK3_9BACI</name>
<evidence type="ECO:0000256" key="1">
    <source>
        <dbReference type="SAM" id="SignalP"/>
    </source>
</evidence>
<keyword evidence="3" id="KW-1185">Reference proteome</keyword>
<comment type="caution">
    <text evidence="2">The sequence shown here is derived from an EMBL/GenBank/DDBJ whole genome shotgun (WGS) entry which is preliminary data.</text>
</comment>
<dbReference type="EMBL" id="JBHUHQ010000006">
    <property type="protein sequence ID" value="MFD2043359.1"/>
    <property type="molecule type" value="Genomic_DNA"/>
</dbReference>
<sequence length="210" mass="22640">MKKIKKGFIVMMTAVLILSFFPKASFAQDQSEVTENQITDVLEFTDEQLKQGEKIAPFINIDESTGLFQFDVKAATQSGIDMNLVKENQEMYKKANEYLLENGLASENGTFACSGSNYYDGGLLGGTLYLDSCTANGLAALLVVGAGVAQIANLIPVYGTVAAAVAGGLLTIGSGVILWNNRQGEGVIIKLVKNPIDWDELIPYWVKSQA</sequence>
<proteinExistence type="predicted"/>
<protein>
    <submittedName>
        <fullName evidence="2">Uncharacterized protein</fullName>
    </submittedName>
</protein>
<feature type="chain" id="PRO_5047109023" evidence="1">
    <location>
        <begin position="28"/>
        <end position="210"/>
    </location>
</feature>